<dbReference type="GeneID" id="78316361"/>
<dbReference type="SMART" id="SM00941">
    <property type="entry name" value="PYNP_C"/>
    <property type="match status" value="1"/>
</dbReference>
<comment type="subunit">
    <text evidence="2">Homodimer.</text>
</comment>
<keyword evidence="4" id="KW-0328">Glycosyltransferase</keyword>
<dbReference type="AlphaFoldDB" id="A0A1T4K9H2"/>
<evidence type="ECO:0000256" key="3">
    <source>
        <dbReference type="ARBA" id="ARBA00011892"/>
    </source>
</evidence>
<dbReference type="GO" id="GO:0009032">
    <property type="term" value="F:thymidine phosphorylase activity"/>
    <property type="evidence" value="ECO:0007669"/>
    <property type="project" value="UniProtKB-EC"/>
</dbReference>
<dbReference type="OrthoDB" id="9763887at2"/>
<dbReference type="Gene3D" id="1.20.970.10">
    <property type="entry name" value="Transferase, Pyrimidine Nucleoside Phosphorylase, Chain C"/>
    <property type="match status" value="1"/>
</dbReference>
<evidence type="ECO:0000256" key="1">
    <source>
        <dbReference type="ARBA" id="ARBA00006915"/>
    </source>
</evidence>
<evidence type="ECO:0000313" key="8">
    <source>
        <dbReference type="EMBL" id="SJZ39098.1"/>
    </source>
</evidence>
<dbReference type="PROSITE" id="PS00647">
    <property type="entry name" value="THYMID_PHOSPHORYLASE"/>
    <property type="match status" value="1"/>
</dbReference>
<dbReference type="Pfam" id="PF07831">
    <property type="entry name" value="PYNP_C"/>
    <property type="match status" value="1"/>
</dbReference>
<dbReference type="Proteomes" id="UP000190423">
    <property type="component" value="Unassembled WGS sequence"/>
</dbReference>
<dbReference type="SUPFAM" id="SSF47648">
    <property type="entry name" value="Nucleoside phosphorylase/phosphoribosyltransferase N-terminal domain"/>
    <property type="match status" value="1"/>
</dbReference>
<dbReference type="SUPFAM" id="SSF52418">
    <property type="entry name" value="Nucleoside phosphorylase/phosphoribosyltransferase catalytic domain"/>
    <property type="match status" value="1"/>
</dbReference>
<dbReference type="PANTHER" id="PTHR10515:SF0">
    <property type="entry name" value="THYMIDINE PHOSPHORYLASE"/>
    <property type="match status" value="1"/>
</dbReference>
<sequence>MRATDIIMKKRGTKIRTEEGGQTLSGSTTLSAEEIAFLVKGYVDGTIPDYQISAFLMAVYFNGMTFEETGILTDCMLHSGNVIQLHGYEKDGLKGPFVDKHSTGGVGDKISLPLAPIAACCGIQVPMMSGRALGHTGGTLDKLESIEGYRTSLSPDEFRALIARTGYAMTGQTKEIVPADRLLYALRDVTGTVESVPLITASILSKKVAEGSDCLVFDVKCGSGAFMKSLPDAKLLAEFLVKTANAMGKKASALITNMSTPLGQKIGNFLEIEETVECLKGKGPADVMEETYALAKEMVLLGGKAASDKEAEQMCRNAVDSGAALEKFLENIKDQGGNPEKVLEQCGKRRSAFKTELKAEQDGFIFIDAYKTGLAGVTLGVGRNKTTDAVCPDAGMILHRTSGEYVKKGETIMEIFGKNDGCLGEAKDALGRAVTYSPEAPQKSPLIYTVIK</sequence>
<dbReference type="InterPro" id="IPR036320">
    <property type="entry name" value="Glycosyl_Trfase_fam3_N_dom_sf"/>
</dbReference>
<dbReference type="InterPro" id="IPR013102">
    <property type="entry name" value="PYNP_C"/>
</dbReference>
<gene>
    <name evidence="8" type="ORF">SAMN02745149_01062</name>
</gene>
<dbReference type="EC" id="2.4.2.4" evidence="3"/>
<protein>
    <recommendedName>
        <fullName evidence="3">thymidine phosphorylase</fullName>
        <ecNumber evidence="3">2.4.2.4</ecNumber>
    </recommendedName>
</protein>
<dbReference type="Pfam" id="PF00591">
    <property type="entry name" value="Glycos_transf_3"/>
    <property type="match status" value="1"/>
</dbReference>
<dbReference type="InterPro" id="IPR017872">
    <property type="entry name" value="Pyrmidine_PPase_CS"/>
</dbReference>
<dbReference type="GO" id="GO:0004645">
    <property type="term" value="F:1,4-alpha-oligoglucan phosphorylase activity"/>
    <property type="evidence" value="ECO:0007669"/>
    <property type="project" value="InterPro"/>
</dbReference>
<dbReference type="InterPro" id="IPR036566">
    <property type="entry name" value="PYNP-like_C_sf"/>
</dbReference>
<dbReference type="NCBIfam" id="TIGR02644">
    <property type="entry name" value="Y_phosphoryl"/>
    <property type="match status" value="1"/>
</dbReference>
<dbReference type="InterPro" id="IPR000312">
    <property type="entry name" value="Glycosyl_Trfase_fam3"/>
</dbReference>
<dbReference type="GO" id="GO:0005829">
    <property type="term" value="C:cytosol"/>
    <property type="evidence" value="ECO:0007669"/>
    <property type="project" value="TreeGrafter"/>
</dbReference>
<dbReference type="PANTHER" id="PTHR10515">
    <property type="entry name" value="THYMIDINE PHOSPHORYLASE"/>
    <property type="match status" value="1"/>
</dbReference>
<feature type="domain" description="Pyrimidine nucleoside phosphorylase C-terminal" evidence="7">
    <location>
        <begin position="364"/>
        <end position="437"/>
    </location>
</feature>
<dbReference type="FunFam" id="3.40.1030.10:FF:000003">
    <property type="entry name" value="Pyrimidine-nucleoside phosphorylase"/>
    <property type="match status" value="1"/>
</dbReference>
<dbReference type="PIRSF" id="PIRSF000478">
    <property type="entry name" value="TP_PyNP"/>
    <property type="match status" value="1"/>
</dbReference>
<dbReference type="InterPro" id="IPR018090">
    <property type="entry name" value="Pyrmidine_PPas_bac/euk"/>
</dbReference>
<dbReference type="Gene3D" id="3.90.1170.30">
    <property type="entry name" value="Pyrimidine nucleoside phosphorylase-like, C-terminal domain"/>
    <property type="match status" value="1"/>
</dbReference>
<dbReference type="GO" id="GO:0006213">
    <property type="term" value="P:pyrimidine nucleoside metabolic process"/>
    <property type="evidence" value="ECO:0007669"/>
    <property type="project" value="InterPro"/>
</dbReference>
<evidence type="ECO:0000259" key="7">
    <source>
        <dbReference type="SMART" id="SM00941"/>
    </source>
</evidence>
<keyword evidence="5" id="KW-0808">Transferase</keyword>
<reference evidence="8 9" key="1">
    <citation type="submission" date="2017-02" db="EMBL/GenBank/DDBJ databases">
        <authorList>
            <person name="Peterson S.W."/>
        </authorList>
    </citation>
    <scope>NUCLEOTIDE SEQUENCE [LARGE SCALE GENOMIC DNA]</scope>
    <source>
        <strain evidence="8 9">ATCC BAA-908</strain>
    </source>
</reference>
<keyword evidence="9" id="KW-1185">Reference proteome</keyword>
<evidence type="ECO:0000256" key="2">
    <source>
        <dbReference type="ARBA" id="ARBA00011738"/>
    </source>
</evidence>
<dbReference type="GO" id="GO:0006206">
    <property type="term" value="P:pyrimidine nucleobase metabolic process"/>
    <property type="evidence" value="ECO:0007669"/>
    <property type="project" value="InterPro"/>
</dbReference>
<dbReference type="InterPro" id="IPR000053">
    <property type="entry name" value="Thymidine/pyrmidine_PPase"/>
</dbReference>
<dbReference type="EMBL" id="FUWG01000007">
    <property type="protein sequence ID" value="SJZ39098.1"/>
    <property type="molecule type" value="Genomic_DNA"/>
</dbReference>
<comment type="catalytic activity">
    <reaction evidence="6">
        <text>thymidine + phosphate = 2-deoxy-alpha-D-ribose 1-phosphate + thymine</text>
        <dbReference type="Rhea" id="RHEA:16037"/>
        <dbReference type="ChEBI" id="CHEBI:17748"/>
        <dbReference type="ChEBI" id="CHEBI:17821"/>
        <dbReference type="ChEBI" id="CHEBI:43474"/>
        <dbReference type="ChEBI" id="CHEBI:57259"/>
        <dbReference type="EC" id="2.4.2.4"/>
    </reaction>
</comment>
<dbReference type="STRING" id="261392.SAMN02745149_01062"/>
<dbReference type="Pfam" id="PF02885">
    <property type="entry name" value="Glycos_trans_3N"/>
    <property type="match status" value="1"/>
</dbReference>
<dbReference type="InterPro" id="IPR017459">
    <property type="entry name" value="Glycosyl_Trfase_fam3_N_dom"/>
</dbReference>
<evidence type="ECO:0000256" key="5">
    <source>
        <dbReference type="ARBA" id="ARBA00022679"/>
    </source>
</evidence>
<dbReference type="SUPFAM" id="SSF54680">
    <property type="entry name" value="Pyrimidine nucleoside phosphorylase C-terminal domain"/>
    <property type="match status" value="1"/>
</dbReference>
<dbReference type="RefSeq" id="WP_078932981.1">
    <property type="nucleotide sequence ID" value="NZ_FUWG01000007.1"/>
</dbReference>
<proteinExistence type="inferred from homology"/>
<accession>A0A1T4K9H2</accession>
<dbReference type="NCBIfam" id="NF004490">
    <property type="entry name" value="PRK05820.1"/>
    <property type="match status" value="1"/>
</dbReference>
<evidence type="ECO:0000313" key="9">
    <source>
        <dbReference type="Proteomes" id="UP000190423"/>
    </source>
</evidence>
<dbReference type="Gene3D" id="3.40.1030.10">
    <property type="entry name" value="Nucleoside phosphorylase/phosphoribosyltransferase catalytic domain"/>
    <property type="match status" value="1"/>
</dbReference>
<evidence type="ECO:0000256" key="6">
    <source>
        <dbReference type="ARBA" id="ARBA00048550"/>
    </source>
</evidence>
<name>A0A1T4K9H2_TREPO</name>
<comment type="similarity">
    <text evidence="1">Belongs to the thymidine/pyrimidine-nucleoside phosphorylase family.</text>
</comment>
<organism evidence="8 9">
    <name type="scientific">Treponema porcinum</name>
    <dbReference type="NCBI Taxonomy" id="261392"/>
    <lineage>
        <taxon>Bacteria</taxon>
        <taxon>Pseudomonadati</taxon>
        <taxon>Spirochaetota</taxon>
        <taxon>Spirochaetia</taxon>
        <taxon>Spirochaetales</taxon>
        <taxon>Treponemataceae</taxon>
        <taxon>Treponema</taxon>
    </lineage>
</organism>
<dbReference type="InterPro" id="IPR035902">
    <property type="entry name" value="Nuc_phospho_transferase"/>
</dbReference>
<evidence type="ECO:0000256" key="4">
    <source>
        <dbReference type="ARBA" id="ARBA00022676"/>
    </source>
</evidence>